<accession>A0A2P4NUI7</accession>
<evidence type="ECO:0000256" key="1">
    <source>
        <dbReference type="SAM" id="Phobius"/>
    </source>
</evidence>
<feature type="transmembrane region" description="Helical" evidence="1">
    <location>
        <begin position="44"/>
        <end position="63"/>
    </location>
</feature>
<keyword evidence="1" id="KW-0472">Membrane</keyword>
<dbReference type="AlphaFoldDB" id="A0A2P4NUI7"/>
<keyword evidence="1" id="KW-0812">Transmembrane</keyword>
<dbReference type="RefSeq" id="WP_058568287.1">
    <property type="nucleotide sequence ID" value="NZ_LOPW02000004.1"/>
</dbReference>
<dbReference type="OrthoDB" id="293042at2157"/>
<protein>
    <submittedName>
        <fullName evidence="2">Uncharacterized protein</fullName>
    </submittedName>
</protein>
<comment type="caution">
    <text evidence="2">The sequence shown here is derived from an EMBL/GenBank/DDBJ whole genome shotgun (WGS) entry which is preliminary data.</text>
</comment>
<reference evidence="2" key="1">
    <citation type="submission" date="2017-08" db="EMBL/GenBank/DDBJ databases">
        <title>Haloferax marisrubri sp. nov., isolated from the Discovery deep brine-seawater interface in the Red Sea.</title>
        <authorList>
            <person name="Zhang G."/>
            <person name="Stingl U."/>
        </authorList>
    </citation>
    <scope>NUCLEOTIDE SEQUENCE [LARGE SCALE GENOMIC DNA]</scope>
    <source>
        <strain evidence="2">SB3</strain>
    </source>
</reference>
<evidence type="ECO:0000313" key="2">
    <source>
        <dbReference type="EMBL" id="POG56783.1"/>
    </source>
</evidence>
<proteinExistence type="predicted"/>
<evidence type="ECO:0000313" key="3">
    <source>
        <dbReference type="Proteomes" id="UP000053621"/>
    </source>
</evidence>
<sequence>MSLVSDLAFVAFGLVLFVFSEDMRFARRFGPVTDGARSSETGGVAFRFLGGIFVAVGLAKLAGL</sequence>
<name>A0A2P4NUI7_9EURY</name>
<keyword evidence="3" id="KW-1185">Reference proteome</keyword>
<dbReference type="Proteomes" id="UP000053621">
    <property type="component" value="Unassembled WGS sequence"/>
</dbReference>
<dbReference type="EMBL" id="LOPW02000004">
    <property type="protein sequence ID" value="POG56783.1"/>
    <property type="molecule type" value="Genomic_DNA"/>
</dbReference>
<keyword evidence="1" id="KW-1133">Transmembrane helix</keyword>
<gene>
    <name evidence="2" type="ORF">AUR65_002855</name>
</gene>
<organism evidence="2 3">
    <name type="scientific">Haloferax marisrubri</name>
    <dbReference type="NCBI Taxonomy" id="1544719"/>
    <lineage>
        <taxon>Archaea</taxon>
        <taxon>Methanobacteriati</taxon>
        <taxon>Methanobacteriota</taxon>
        <taxon>Stenosarchaea group</taxon>
        <taxon>Halobacteria</taxon>
        <taxon>Halobacteriales</taxon>
        <taxon>Haloferacaceae</taxon>
        <taxon>Haloferax</taxon>
    </lineage>
</organism>